<dbReference type="GO" id="GO:0042796">
    <property type="term" value="P:snRNA transcription by RNA polymerase III"/>
    <property type="evidence" value="ECO:0007669"/>
    <property type="project" value="TreeGrafter"/>
</dbReference>
<dbReference type="InterPro" id="IPR051575">
    <property type="entry name" value="Myb-like_DNA-bd"/>
</dbReference>
<dbReference type="SUPFAM" id="SSF46689">
    <property type="entry name" value="Homeodomain-like"/>
    <property type="match status" value="2"/>
</dbReference>
<comment type="caution">
    <text evidence="8">The sequence shown here is derived from an EMBL/GenBank/DDBJ whole genome shotgun (WGS) entry which is preliminary data.</text>
</comment>
<keyword evidence="2" id="KW-0238">DNA-binding</keyword>
<dbReference type="GO" id="GO:0001006">
    <property type="term" value="F:RNA polymerase III type 3 promoter sequence-specific DNA binding"/>
    <property type="evidence" value="ECO:0007669"/>
    <property type="project" value="TreeGrafter"/>
</dbReference>
<dbReference type="InterPro" id="IPR001005">
    <property type="entry name" value="SANT/Myb"/>
</dbReference>
<evidence type="ECO:0000313" key="8">
    <source>
        <dbReference type="EMBL" id="KAF5363226.1"/>
    </source>
</evidence>
<feature type="domain" description="HTH myb-type" evidence="7">
    <location>
        <begin position="62"/>
        <end position="112"/>
    </location>
</feature>
<dbReference type="OrthoDB" id="2143914at2759"/>
<feature type="compositionally biased region" description="Polar residues" evidence="5">
    <location>
        <begin position="238"/>
        <end position="247"/>
    </location>
</feature>
<dbReference type="PROSITE" id="PS50090">
    <property type="entry name" value="MYB_LIKE"/>
    <property type="match status" value="3"/>
</dbReference>
<name>A0A8H5GE25_9AGAR</name>
<feature type="compositionally biased region" description="Low complexity" evidence="5">
    <location>
        <begin position="170"/>
        <end position="205"/>
    </location>
</feature>
<protein>
    <submittedName>
        <fullName evidence="8">Uncharacterized protein</fullName>
    </submittedName>
</protein>
<dbReference type="CDD" id="cd00167">
    <property type="entry name" value="SANT"/>
    <property type="match status" value="3"/>
</dbReference>
<feature type="domain" description="Myb-like" evidence="6">
    <location>
        <begin position="1"/>
        <end position="57"/>
    </location>
</feature>
<dbReference type="PANTHER" id="PTHR46621:SF1">
    <property type="entry name" value="SNRNA-ACTIVATING PROTEIN COMPLEX SUBUNIT 4"/>
    <property type="match status" value="1"/>
</dbReference>
<dbReference type="GO" id="GO:0000978">
    <property type="term" value="F:RNA polymerase II cis-regulatory region sequence-specific DNA binding"/>
    <property type="evidence" value="ECO:0007669"/>
    <property type="project" value="TreeGrafter"/>
</dbReference>
<evidence type="ECO:0000256" key="2">
    <source>
        <dbReference type="ARBA" id="ARBA00023125"/>
    </source>
</evidence>
<evidence type="ECO:0000256" key="3">
    <source>
        <dbReference type="ARBA" id="ARBA00023163"/>
    </source>
</evidence>
<keyword evidence="9" id="KW-1185">Reference proteome</keyword>
<feature type="domain" description="Myb-like" evidence="6">
    <location>
        <begin position="63"/>
        <end position="108"/>
    </location>
</feature>
<sequence>MIQRERRYWTANEDQLLLEAIRREDPANPNPSRWHAISQHVPNRTNKDCRKRWITKMVGGFVKGGWSPEEDEKLMKAIERHGYKWSSVATAVQTRSSEQCAKRWKDTLDPNINREAWTPEADDLLIRAVQNHGKLWSKIVKCYFPGRTGLSAKNRYNSLITRSSTGSHIASGSQTPLSSSSTSAPLPSRYPSESISSSSSNASPVMPLPRTPESAQLGSLSSYHSYSSDDTSTFSESRPSSNMSSYPRSALLAPSRPVPSVQSNSWETPFTSVKTEYIPDAELIPSHLSFFPHECSENTDVHSGHTGRNFEHAQHEEWTSPHHSIDYWRFQNQNHVAIRDFTPSNVSAYYGMYDPRNT</sequence>
<dbReference type="PROSITE" id="PS51294">
    <property type="entry name" value="HTH_MYB"/>
    <property type="match status" value="3"/>
</dbReference>
<dbReference type="GO" id="GO:0019185">
    <property type="term" value="C:snRNA-activating protein complex"/>
    <property type="evidence" value="ECO:0007669"/>
    <property type="project" value="TreeGrafter"/>
</dbReference>
<feature type="domain" description="HTH myb-type" evidence="7">
    <location>
        <begin position="1"/>
        <end position="61"/>
    </location>
</feature>
<dbReference type="SMART" id="SM00717">
    <property type="entry name" value="SANT"/>
    <property type="match status" value="3"/>
</dbReference>
<evidence type="ECO:0000259" key="7">
    <source>
        <dbReference type="PROSITE" id="PS51294"/>
    </source>
</evidence>
<keyword evidence="4" id="KW-0539">Nucleus</keyword>
<reference evidence="8 9" key="1">
    <citation type="journal article" date="2020" name="ISME J.">
        <title>Uncovering the hidden diversity of litter-decomposition mechanisms in mushroom-forming fungi.</title>
        <authorList>
            <person name="Floudas D."/>
            <person name="Bentzer J."/>
            <person name="Ahren D."/>
            <person name="Johansson T."/>
            <person name="Persson P."/>
            <person name="Tunlid A."/>
        </authorList>
    </citation>
    <scope>NUCLEOTIDE SEQUENCE [LARGE SCALE GENOMIC DNA]</scope>
    <source>
        <strain evidence="8 9">CBS 291.85</strain>
    </source>
</reference>
<evidence type="ECO:0000256" key="4">
    <source>
        <dbReference type="ARBA" id="ARBA00023242"/>
    </source>
</evidence>
<accession>A0A8H5GE25</accession>
<evidence type="ECO:0000256" key="5">
    <source>
        <dbReference type="SAM" id="MobiDB-lite"/>
    </source>
</evidence>
<dbReference type="PANTHER" id="PTHR46621">
    <property type="entry name" value="SNRNA-ACTIVATING PROTEIN COMPLEX SUBUNIT 4"/>
    <property type="match status" value="1"/>
</dbReference>
<evidence type="ECO:0000259" key="6">
    <source>
        <dbReference type="PROSITE" id="PS50090"/>
    </source>
</evidence>
<feature type="domain" description="Myb-like" evidence="6">
    <location>
        <begin position="109"/>
        <end position="160"/>
    </location>
</feature>
<dbReference type="AlphaFoldDB" id="A0A8H5GE25"/>
<dbReference type="Pfam" id="PF13921">
    <property type="entry name" value="Myb_DNA-bind_6"/>
    <property type="match status" value="1"/>
</dbReference>
<feature type="domain" description="HTH myb-type" evidence="7">
    <location>
        <begin position="113"/>
        <end position="164"/>
    </location>
</feature>
<evidence type="ECO:0000313" key="9">
    <source>
        <dbReference type="Proteomes" id="UP000559256"/>
    </source>
</evidence>
<keyword evidence="1" id="KW-0805">Transcription regulation</keyword>
<dbReference type="Gene3D" id="1.10.10.60">
    <property type="entry name" value="Homeodomain-like"/>
    <property type="match status" value="3"/>
</dbReference>
<dbReference type="Pfam" id="PF00249">
    <property type="entry name" value="Myb_DNA-binding"/>
    <property type="match status" value="1"/>
</dbReference>
<organism evidence="8 9">
    <name type="scientific">Tetrapyrgos nigripes</name>
    <dbReference type="NCBI Taxonomy" id="182062"/>
    <lineage>
        <taxon>Eukaryota</taxon>
        <taxon>Fungi</taxon>
        <taxon>Dikarya</taxon>
        <taxon>Basidiomycota</taxon>
        <taxon>Agaricomycotina</taxon>
        <taxon>Agaricomycetes</taxon>
        <taxon>Agaricomycetidae</taxon>
        <taxon>Agaricales</taxon>
        <taxon>Marasmiineae</taxon>
        <taxon>Marasmiaceae</taxon>
        <taxon>Tetrapyrgos</taxon>
    </lineage>
</organism>
<feature type="compositionally biased region" description="Low complexity" evidence="5">
    <location>
        <begin position="219"/>
        <end position="237"/>
    </location>
</feature>
<keyword evidence="3" id="KW-0804">Transcription</keyword>
<feature type="region of interest" description="Disordered" evidence="5">
    <location>
        <begin position="165"/>
        <end position="265"/>
    </location>
</feature>
<gene>
    <name evidence="8" type="ORF">D9758_008387</name>
</gene>
<evidence type="ECO:0000256" key="1">
    <source>
        <dbReference type="ARBA" id="ARBA00023015"/>
    </source>
</evidence>
<dbReference type="InterPro" id="IPR009057">
    <property type="entry name" value="Homeodomain-like_sf"/>
</dbReference>
<dbReference type="InterPro" id="IPR017930">
    <property type="entry name" value="Myb_dom"/>
</dbReference>
<proteinExistence type="predicted"/>
<dbReference type="EMBL" id="JAACJM010000034">
    <property type="protein sequence ID" value="KAF5363226.1"/>
    <property type="molecule type" value="Genomic_DNA"/>
</dbReference>
<dbReference type="GO" id="GO:0042795">
    <property type="term" value="P:snRNA transcription by RNA polymerase II"/>
    <property type="evidence" value="ECO:0007669"/>
    <property type="project" value="TreeGrafter"/>
</dbReference>
<dbReference type="Proteomes" id="UP000559256">
    <property type="component" value="Unassembled WGS sequence"/>
</dbReference>